<dbReference type="Gene3D" id="3.40.50.20">
    <property type="match status" value="1"/>
</dbReference>
<organism evidence="6 7">
    <name type="scientific">Nocardia halotolerans</name>
    <dbReference type="NCBI Taxonomy" id="1755878"/>
    <lineage>
        <taxon>Bacteria</taxon>
        <taxon>Bacillati</taxon>
        <taxon>Actinomycetota</taxon>
        <taxon>Actinomycetes</taxon>
        <taxon>Mycobacteriales</taxon>
        <taxon>Nocardiaceae</taxon>
        <taxon>Nocardia</taxon>
    </lineage>
</organism>
<keyword evidence="3 4" id="KW-0067">ATP-binding</keyword>
<dbReference type="InterPro" id="IPR013815">
    <property type="entry name" value="ATP_grasp_subdomain_1"/>
</dbReference>
<dbReference type="SUPFAM" id="SSF56059">
    <property type="entry name" value="Glutathione synthetase ATP-binding domain-like"/>
    <property type="match status" value="1"/>
</dbReference>
<dbReference type="EMBL" id="JBHSDL010000014">
    <property type="protein sequence ID" value="MFC4375375.1"/>
    <property type="molecule type" value="Genomic_DNA"/>
</dbReference>
<dbReference type="RefSeq" id="WP_378561975.1">
    <property type="nucleotide sequence ID" value="NZ_JBHSDL010000014.1"/>
</dbReference>
<dbReference type="PROSITE" id="PS50975">
    <property type="entry name" value="ATP_GRASP"/>
    <property type="match status" value="1"/>
</dbReference>
<protein>
    <submittedName>
        <fullName evidence="6">Acetyl-CoA carboxylase biotin carboxylase subunit family protein</fullName>
    </submittedName>
</protein>
<dbReference type="Pfam" id="PF13535">
    <property type="entry name" value="ATP-grasp_4"/>
    <property type="match status" value="1"/>
</dbReference>
<dbReference type="InterPro" id="IPR011761">
    <property type="entry name" value="ATP-grasp"/>
</dbReference>
<evidence type="ECO:0000259" key="5">
    <source>
        <dbReference type="PROSITE" id="PS50975"/>
    </source>
</evidence>
<keyword evidence="2 4" id="KW-0547">Nucleotide-binding</keyword>
<keyword evidence="1" id="KW-0436">Ligase</keyword>
<dbReference type="PANTHER" id="PTHR43585:SF2">
    <property type="entry name" value="ATP-GRASP ENZYME FSQD"/>
    <property type="match status" value="1"/>
</dbReference>
<dbReference type="Gene3D" id="3.30.470.20">
    <property type="entry name" value="ATP-grasp fold, B domain"/>
    <property type="match status" value="1"/>
</dbReference>
<evidence type="ECO:0000256" key="1">
    <source>
        <dbReference type="ARBA" id="ARBA00022598"/>
    </source>
</evidence>
<dbReference type="Gene3D" id="3.30.1490.20">
    <property type="entry name" value="ATP-grasp fold, A domain"/>
    <property type="match status" value="1"/>
</dbReference>
<dbReference type="Proteomes" id="UP001595844">
    <property type="component" value="Unassembled WGS sequence"/>
</dbReference>
<keyword evidence="7" id="KW-1185">Reference proteome</keyword>
<evidence type="ECO:0000313" key="7">
    <source>
        <dbReference type="Proteomes" id="UP001595844"/>
    </source>
</evidence>
<dbReference type="InterPro" id="IPR052032">
    <property type="entry name" value="ATP-dep_AA_Ligase"/>
</dbReference>
<dbReference type="PANTHER" id="PTHR43585">
    <property type="entry name" value="FUMIPYRROLE BIOSYNTHESIS PROTEIN C"/>
    <property type="match status" value="1"/>
</dbReference>
<evidence type="ECO:0000313" key="6">
    <source>
        <dbReference type="EMBL" id="MFC4375375.1"/>
    </source>
</evidence>
<feature type="domain" description="ATP-grasp" evidence="5">
    <location>
        <begin position="125"/>
        <end position="315"/>
    </location>
</feature>
<evidence type="ECO:0000256" key="2">
    <source>
        <dbReference type="ARBA" id="ARBA00022741"/>
    </source>
</evidence>
<sequence length="411" mass="44715">MHIVVVNRWPRFADGVRWDNELTRYEDFIDHVGNQVSYIVDAGGAAGVLVDESLIAHLEQVDEVNDVDLLRAALVRVAEKVGPVDRLIALSEFTLGIAAQIRAELGIPGPTTAEVARYRDKVRMKQVLAAAGIPVPRFESCVSPEQVRAAAHRWGFPVVLKPVDGAASIGVHKVDDPAALERVLSSIELSGYEIEEFVAGAIYHVDGYADDESRIGFQVVSRYVNDCLSFANGAALGSVVVQQSGLRTRIEEFTQWCVDALALCTTPFHLELFVTDAGELVFLEVGGRVGGAEVPHLLNKLFGINLYEVWLRALAGQAVPALTKVGDPSGGWLVLPKPDHAVRVVEAASMRERVPIIWRELLPAPGDVLDPGGSYDAVHCGRFIVLHENEHAAEAGIRQIIDNFCFEAVPL</sequence>
<reference evidence="7" key="1">
    <citation type="journal article" date="2019" name="Int. J. Syst. Evol. Microbiol.">
        <title>The Global Catalogue of Microorganisms (GCM) 10K type strain sequencing project: providing services to taxonomists for standard genome sequencing and annotation.</title>
        <authorList>
            <consortium name="The Broad Institute Genomics Platform"/>
            <consortium name="The Broad Institute Genome Sequencing Center for Infectious Disease"/>
            <person name="Wu L."/>
            <person name="Ma J."/>
        </authorList>
    </citation>
    <scope>NUCLEOTIDE SEQUENCE [LARGE SCALE GENOMIC DNA]</scope>
    <source>
        <strain evidence="7">IBRC-M 10490</strain>
    </source>
</reference>
<name>A0ABV8VH75_9NOCA</name>
<accession>A0ABV8VH75</accession>
<evidence type="ECO:0000256" key="3">
    <source>
        <dbReference type="ARBA" id="ARBA00022840"/>
    </source>
</evidence>
<evidence type="ECO:0000256" key="4">
    <source>
        <dbReference type="PROSITE-ProRule" id="PRU00409"/>
    </source>
</evidence>
<proteinExistence type="predicted"/>
<comment type="caution">
    <text evidence="6">The sequence shown here is derived from an EMBL/GenBank/DDBJ whole genome shotgun (WGS) entry which is preliminary data.</text>
</comment>
<gene>
    <name evidence="6" type="ORF">ACFO5K_14840</name>
</gene>